<proteinExistence type="predicted"/>
<evidence type="ECO:0000313" key="2">
    <source>
        <dbReference type="Proteomes" id="UP000826195"/>
    </source>
</evidence>
<dbReference type="AlphaFoldDB" id="A0AAV7IVE5"/>
<sequence>MFSFVFKPLEVREISQDHCYKAYQLGVWSPISTKKLEGIVKLACALESGRYAARDIEFCRSDVLLRKVRTEKIIITKHPTSSECPSKREYDNYYNKYGIKKFIGHASLKSLREYISSIFKQKLIQNSIYVRNPQKIQLLNEFMDCKFDGSVKCLTDFGFNTEEIVTTTCKYHDRMYSYCAQDNALVMANWLMEKNSSTVQTSKYIDHLILDFTGHINKSQQFVIKELSLYGLSGTGDVVYQKSYVFKSYGHYDKLQPEEKRNFDDFYNTHGIQWLSGTQILGRFKSNFNKLLINSGVKFIYVRDSEKKNILTTIIGDAINVICLDRFNYQEVIDKPSNCGQHSHKDSGRNKCVDDSAQSMLEWVLKNEFYKHQGRKFDELDNPIVSKRQFSQESDNYCWDSDSEQSPDSFKLENIQNFGFAPERLKAF</sequence>
<keyword evidence="2" id="KW-1185">Reference proteome</keyword>
<evidence type="ECO:0000313" key="1">
    <source>
        <dbReference type="EMBL" id="KAH0557731.1"/>
    </source>
</evidence>
<reference evidence="1 2" key="1">
    <citation type="journal article" date="2021" name="J. Hered.">
        <title>A chromosome-level genome assembly of the parasitoid wasp, Cotesia glomerata (Hymenoptera: Braconidae).</title>
        <authorList>
            <person name="Pinto B.J."/>
            <person name="Weis J.J."/>
            <person name="Gamble T."/>
            <person name="Ode P.J."/>
            <person name="Paul R."/>
            <person name="Zaspel J.M."/>
        </authorList>
    </citation>
    <scope>NUCLEOTIDE SEQUENCE [LARGE SCALE GENOMIC DNA]</scope>
    <source>
        <strain evidence="1">CgM1</strain>
    </source>
</reference>
<gene>
    <name evidence="1" type="ORF">KQX54_010908</name>
</gene>
<dbReference type="EMBL" id="JAHXZJ010000747">
    <property type="protein sequence ID" value="KAH0557731.1"/>
    <property type="molecule type" value="Genomic_DNA"/>
</dbReference>
<comment type="caution">
    <text evidence="1">The sequence shown here is derived from an EMBL/GenBank/DDBJ whole genome shotgun (WGS) entry which is preliminary data.</text>
</comment>
<protein>
    <submittedName>
        <fullName evidence="1">Uncharacterized protein</fullName>
    </submittedName>
</protein>
<organism evidence="1 2">
    <name type="scientific">Cotesia glomerata</name>
    <name type="common">Lepidopteran parasitic wasp</name>
    <name type="synonym">Apanteles glomeratus</name>
    <dbReference type="NCBI Taxonomy" id="32391"/>
    <lineage>
        <taxon>Eukaryota</taxon>
        <taxon>Metazoa</taxon>
        <taxon>Ecdysozoa</taxon>
        <taxon>Arthropoda</taxon>
        <taxon>Hexapoda</taxon>
        <taxon>Insecta</taxon>
        <taxon>Pterygota</taxon>
        <taxon>Neoptera</taxon>
        <taxon>Endopterygota</taxon>
        <taxon>Hymenoptera</taxon>
        <taxon>Apocrita</taxon>
        <taxon>Ichneumonoidea</taxon>
        <taxon>Braconidae</taxon>
        <taxon>Microgastrinae</taxon>
        <taxon>Cotesia</taxon>
    </lineage>
</organism>
<name>A0AAV7IVE5_COTGL</name>
<accession>A0AAV7IVE5</accession>
<dbReference type="Proteomes" id="UP000826195">
    <property type="component" value="Unassembled WGS sequence"/>
</dbReference>